<organism evidence="3 4">
    <name type="scientific">Lacticaseibacillus mingshuiensis</name>
    <dbReference type="NCBI Taxonomy" id="2799574"/>
    <lineage>
        <taxon>Bacteria</taxon>
        <taxon>Bacillati</taxon>
        <taxon>Bacillota</taxon>
        <taxon>Bacilli</taxon>
        <taxon>Lactobacillales</taxon>
        <taxon>Lactobacillaceae</taxon>
        <taxon>Lacticaseibacillus</taxon>
    </lineage>
</organism>
<dbReference type="Proteomes" id="UP001597196">
    <property type="component" value="Unassembled WGS sequence"/>
</dbReference>
<feature type="compositionally biased region" description="Basic and acidic residues" evidence="1">
    <location>
        <begin position="74"/>
        <end position="88"/>
    </location>
</feature>
<protein>
    <recommendedName>
        <fullName evidence="5">Phage shock protein G</fullName>
    </recommendedName>
</protein>
<keyword evidence="2" id="KW-0472">Membrane</keyword>
<reference evidence="4" key="1">
    <citation type="journal article" date="2019" name="Int. J. Syst. Evol. Microbiol.">
        <title>The Global Catalogue of Microorganisms (GCM) 10K type strain sequencing project: providing services to taxonomists for standard genome sequencing and annotation.</title>
        <authorList>
            <consortium name="The Broad Institute Genomics Platform"/>
            <consortium name="The Broad Institute Genome Sequencing Center for Infectious Disease"/>
            <person name="Wu L."/>
            <person name="Ma J."/>
        </authorList>
    </citation>
    <scope>NUCLEOTIDE SEQUENCE [LARGE SCALE GENOMIC DNA]</scope>
    <source>
        <strain evidence="4">CCM 8980</strain>
    </source>
</reference>
<dbReference type="RefSeq" id="WP_125697058.1">
    <property type="nucleotide sequence ID" value="NZ_BOLQ01000014.1"/>
</dbReference>
<feature type="transmembrane region" description="Helical" evidence="2">
    <location>
        <begin position="12"/>
        <end position="45"/>
    </location>
</feature>
<evidence type="ECO:0000256" key="2">
    <source>
        <dbReference type="SAM" id="Phobius"/>
    </source>
</evidence>
<sequence length="106" mass="12473">MPFLLIPLLLFVGGLILMMVIMLGVTLVRVLFWPVVLGLFIWWLVRRSDHSPRHPHEDWQDHLRQNQHARREAHHVTETTVHKEKPAAKPEQPTSSQSHDDDWSDF</sequence>
<evidence type="ECO:0000256" key="1">
    <source>
        <dbReference type="SAM" id="MobiDB-lite"/>
    </source>
</evidence>
<evidence type="ECO:0008006" key="5">
    <source>
        <dbReference type="Google" id="ProtNLM"/>
    </source>
</evidence>
<evidence type="ECO:0000313" key="3">
    <source>
        <dbReference type="EMBL" id="MFD1429780.1"/>
    </source>
</evidence>
<name>A0ABW4CJ80_9LACO</name>
<feature type="compositionally biased region" description="Basic and acidic residues" evidence="1">
    <location>
        <begin position="50"/>
        <end position="64"/>
    </location>
</feature>
<keyword evidence="2" id="KW-1133">Transmembrane helix</keyword>
<accession>A0ABW4CJ80</accession>
<feature type="region of interest" description="Disordered" evidence="1">
    <location>
        <begin position="50"/>
        <end position="106"/>
    </location>
</feature>
<keyword evidence="4" id="KW-1185">Reference proteome</keyword>
<keyword evidence="2" id="KW-0812">Transmembrane</keyword>
<dbReference type="EMBL" id="JBHTOC010000007">
    <property type="protein sequence ID" value="MFD1429780.1"/>
    <property type="molecule type" value="Genomic_DNA"/>
</dbReference>
<gene>
    <name evidence="3" type="ORF">ACFQ4P_05920</name>
</gene>
<proteinExistence type="predicted"/>
<evidence type="ECO:0000313" key="4">
    <source>
        <dbReference type="Proteomes" id="UP001597196"/>
    </source>
</evidence>
<comment type="caution">
    <text evidence="3">The sequence shown here is derived from an EMBL/GenBank/DDBJ whole genome shotgun (WGS) entry which is preliminary data.</text>
</comment>